<name>A0A8I1LTV8_PAEPO</name>
<organism evidence="1 2">
    <name type="scientific">Paenibacillus polymyxa</name>
    <name type="common">Bacillus polymyxa</name>
    <dbReference type="NCBI Taxonomy" id="1406"/>
    <lineage>
        <taxon>Bacteria</taxon>
        <taxon>Bacillati</taxon>
        <taxon>Bacillota</taxon>
        <taxon>Bacilli</taxon>
        <taxon>Bacillales</taxon>
        <taxon>Paenibacillaceae</taxon>
        <taxon>Paenibacillus</taxon>
    </lineage>
</organism>
<reference evidence="1" key="1">
    <citation type="submission" date="2020-12" db="EMBL/GenBank/DDBJ databases">
        <title>Paenibacillus polymyxa LMG 27872: a double-edged sword.</title>
        <authorList>
            <person name="Langendries S."/>
            <person name="Garcia Mendez S."/>
            <person name="Beirinckx S."/>
            <person name="Viaene T."/>
            <person name="Baeyen S."/>
            <person name="Goeminne G."/>
            <person name="Willems A."/>
            <person name="Debode J."/>
            <person name="Goormachtig S."/>
        </authorList>
    </citation>
    <scope>NUCLEOTIDE SEQUENCE</scope>
    <source>
        <strain evidence="1">LMG 27872</strain>
    </source>
</reference>
<dbReference type="EMBL" id="JAEHFQ010000001">
    <property type="protein sequence ID" value="MBM0631992.1"/>
    <property type="molecule type" value="Genomic_DNA"/>
</dbReference>
<evidence type="ECO:0008006" key="3">
    <source>
        <dbReference type="Google" id="ProtNLM"/>
    </source>
</evidence>
<gene>
    <name evidence="1" type="ORF">JDW19_02465</name>
</gene>
<dbReference type="RefSeq" id="WP_165144809.1">
    <property type="nucleotide sequence ID" value="NZ_JAEHFQ010000001.1"/>
</dbReference>
<dbReference type="Proteomes" id="UP000650605">
    <property type="component" value="Unassembled WGS sequence"/>
</dbReference>
<proteinExistence type="predicted"/>
<dbReference type="AlphaFoldDB" id="A0A8I1LTV8"/>
<protein>
    <recommendedName>
        <fullName evidence="3">LA2681-like HEPN domain-containing protein</fullName>
    </recommendedName>
</protein>
<evidence type="ECO:0000313" key="1">
    <source>
        <dbReference type="EMBL" id="MBM0631992.1"/>
    </source>
</evidence>
<comment type="caution">
    <text evidence="1">The sequence shown here is derived from an EMBL/GenBank/DDBJ whole genome shotgun (WGS) entry which is preliminary data.</text>
</comment>
<evidence type="ECO:0000313" key="2">
    <source>
        <dbReference type="Proteomes" id="UP000650605"/>
    </source>
</evidence>
<sequence length="477" mass="57041">MEKQKKMKLDQRCLEIINRNESLNSLFDEVSAIHKEAEEHYKIKILSTISKKQKEHFELQWLFFAYLFSLLEDIHRYSYLALCEVALYEKRLEEKEDRSFFSSRYFLSNASVHIIGAWERTFRLSGILYGHDFTKGTQIKKIYQELKKKDEFKDTEVFLQFKKLREDSNHLPDIEDFRKGNDHGLSSHVKFEKDDDLKKLANSCYENGRALYEIIQFYIFRFQNECFLRRSEIDLRNFGWDLKIDPAKLDAITSIEFKRELLPARIHRCREYITGYINAFLAIAQKTGPFLTKYDENSIYILQHSDVIWRLSEANNSLGYAYSLMTKAVKKNKELNELEIYYRNMDYAYYIESAISRIYSVYDKIAILLHIHTGEGGRSNTFEQFIKRITDENLKNELLAIAKNIFEREEYQELNQLRQINFHYIVKENFIHIVDREWSHSYNMVMASKNIEILEPLITKIMDYYLDDPVGMKMNNQ</sequence>
<accession>A0A8I1LTV8</accession>